<keyword evidence="2 5" id="KW-0812">Transmembrane</keyword>
<dbReference type="OrthoDB" id="5807570at2759"/>
<dbReference type="HOGENOM" id="CLU_059630_1_0_1"/>
<evidence type="ECO:0000313" key="8">
    <source>
        <dbReference type="Proteomes" id="UP000008281"/>
    </source>
</evidence>
<keyword evidence="4 5" id="KW-0472">Membrane</keyword>
<accession>E3LP28</accession>
<dbReference type="Proteomes" id="UP000008281">
    <property type="component" value="Unassembled WGS sequence"/>
</dbReference>
<dbReference type="CDD" id="cd00637">
    <property type="entry name" value="7tm_classA_rhodopsin-like"/>
    <property type="match status" value="1"/>
</dbReference>
<feature type="transmembrane region" description="Helical" evidence="5">
    <location>
        <begin position="43"/>
        <end position="66"/>
    </location>
</feature>
<keyword evidence="8" id="KW-1185">Reference proteome</keyword>
<evidence type="ECO:0000256" key="5">
    <source>
        <dbReference type="SAM" id="Phobius"/>
    </source>
</evidence>
<dbReference type="InParanoid" id="E3LP28"/>
<evidence type="ECO:0000256" key="2">
    <source>
        <dbReference type="ARBA" id="ARBA00022692"/>
    </source>
</evidence>
<dbReference type="SUPFAM" id="SSF81321">
    <property type="entry name" value="Family A G protein-coupled receptor-like"/>
    <property type="match status" value="1"/>
</dbReference>
<evidence type="ECO:0000256" key="1">
    <source>
        <dbReference type="ARBA" id="ARBA00004370"/>
    </source>
</evidence>
<dbReference type="PANTHER" id="PTHR23017:SF20">
    <property type="entry name" value="G-PROTEIN COUPLED RECEPTORS FAMILY 1 PROFILE DOMAIN-CONTAINING PROTEIN"/>
    <property type="match status" value="1"/>
</dbReference>
<dbReference type="InterPro" id="IPR017452">
    <property type="entry name" value="GPCR_Rhodpsn_7TM"/>
</dbReference>
<evidence type="ECO:0000256" key="3">
    <source>
        <dbReference type="ARBA" id="ARBA00022989"/>
    </source>
</evidence>
<comment type="subcellular location">
    <subcellularLocation>
        <location evidence="1">Membrane</location>
    </subcellularLocation>
</comment>
<dbReference type="OMA" id="MTILEMQ"/>
<dbReference type="InterPro" id="IPR019430">
    <property type="entry name" value="7TM_GPCR_serpentine_rcpt_Srx"/>
</dbReference>
<feature type="transmembrane region" description="Helical" evidence="5">
    <location>
        <begin position="121"/>
        <end position="141"/>
    </location>
</feature>
<dbReference type="eggNOG" id="ENOG502TJH9">
    <property type="taxonomic scope" value="Eukaryota"/>
</dbReference>
<gene>
    <name evidence="7" type="ORF">CRE_27521</name>
</gene>
<feature type="domain" description="G-protein coupled receptors family 1 profile" evidence="6">
    <location>
        <begin position="26"/>
        <end position="244"/>
    </location>
</feature>
<protein>
    <recommendedName>
        <fullName evidence="6">G-protein coupled receptors family 1 profile domain-containing protein</fullName>
    </recommendedName>
</protein>
<dbReference type="PROSITE" id="PS50262">
    <property type="entry name" value="G_PROTEIN_RECEP_F1_2"/>
    <property type="match status" value="1"/>
</dbReference>
<dbReference type="Gene3D" id="1.20.1070.10">
    <property type="entry name" value="Rhodopsin 7-helix transmembrane proteins"/>
    <property type="match status" value="1"/>
</dbReference>
<organism evidence="8">
    <name type="scientific">Caenorhabditis remanei</name>
    <name type="common">Caenorhabditis vulgaris</name>
    <dbReference type="NCBI Taxonomy" id="31234"/>
    <lineage>
        <taxon>Eukaryota</taxon>
        <taxon>Metazoa</taxon>
        <taxon>Ecdysozoa</taxon>
        <taxon>Nematoda</taxon>
        <taxon>Chromadorea</taxon>
        <taxon>Rhabditida</taxon>
        <taxon>Rhabditina</taxon>
        <taxon>Rhabditomorpha</taxon>
        <taxon>Rhabditoidea</taxon>
        <taxon>Rhabditidae</taxon>
        <taxon>Peloderinae</taxon>
        <taxon>Caenorhabditis</taxon>
    </lineage>
</organism>
<dbReference type="PANTHER" id="PTHR23017">
    <property type="entry name" value="SERPENTINE RECEPTOR, CLASS X"/>
    <property type="match status" value="1"/>
</dbReference>
<name>E3LP28_CAERE</name>
<feature type="transmembrane region" description="Helical" evidence="5">
    <location>
        <begin position="81"/>
        <end position="100"/>
    </location>
</feature>
<evidence type="ECO:0000256" key="4">
    <source>
        <dbReference type="ARBA" id="ARBA00023136"/>
    </source>
</evidence>
<sequence>MLSILITGFFIGLIVEFQVSLIGIFSNLILIRIVLIMKKQENPFYILIIGLAIFDGLLSFLFLIYVTPMTILEMQFMENSYLSAIFGFILMTCFLSATFSHSGITLNRFLAVSFPIIYRNYFSANVTKIIILIFVVTSFLFNSTFSIYDCGLEYDFEYHTLSVKNLDTPICSTYNQICSVNNVFILSAINIFFDVISMMKLRQIIHNRNKNVATTNTAKTDMGYLKQAMAQALYLLFNVCLFFFTFSSFIKNPDYGCIVTSLGWLTLHASDGYLKSVGYNFHLSFTEY</sequence>
<proteinExistence type="predicted"/>
<evidence type="ECO:0000259" key="6">
    <source>
        <dbReference type="PROSITE" id="PS50262"/>
    </source>
</evidence>
<keyword evidence="3 5" id="KW-1133">Transmembrane helix</keyword>
<evidence type="ECO:0000313" key="7">
    <source>
        <dbReference type="EMBL" id="EFP05542.1"/>
    </source>
</evidence>
<feature type="transmembrane region" description="Helical" evidence="5">
    <location>
        <begin position="6"/>
        <end position="31"/>
    </location>
</feature>
<reference evidence="7" key="1">
    <citation type="submission" date="2007-07" db="EMBL/GenBank/DDBJ databases">
        <title>PCAP assembly of the Caenorhabditis remanei genome.</title>
        <authorList>
            <consortium name="The Caenorhabditis remanei Sequencing Consortium"/>
            <person name="Wilson R.K."/>
        </authorList>
    </citation>
    <scope>NUCLEOTIDE SEQUENCE [LARGE SCALE GENOMIC DNA]</scope>
    <source>
        <strain evidence="7">PB4641</strain>
    </source>
</reference>
<dbReference type="GO" id="GO:0016020">
    <property type="term" value="C:membrane"/>
    <property type="evidence" value="ECO:0007669"/>
    <property type="project" value="UniProtKB-SubCell"/>
</dbReference>
<feature type="transmembrane region" description="Helical" evidence="5">
    <location>
        <begin position="232"/>
        <end position="250"/>
    </location>
</feature>
<dbReference type="Pfam" id="PF10328">
    <property type="entry name" value="7TM_GPCR_Srx"/>
    <property type="match status" value="1"/>
</dbReference>
<dbReference type="EMBL" id="DS268412">
    <property type="protein sequence ID" value="EFP05542.1"/>
    <property type="molecule type" value="Genomic_DNA"/>
</dbReference>
<dbReference type="AlphaFoldDB" id="E3LP28"/>